<feature type="repeat" description="LDL-receptor class B" evidence="16">
    <location>
        <begin position="221"/>
        <end position="263"/>
    </location>
</feature>
<evidence type="ECO:0000256" key="14">
    <source>
        <dbReference type="ARBA" id="ARBA00037878"/>
    </source>
</evidence>
<evidence type="ECO:0000256" key="3">
    <source>
        <dbReference type="ARBA" id="ARBA00022583"/>
    </source>
</evidence>
<dbReference type="InterPro" id="IPR056588">
    <property type="entry name" value="EGF_LRP2"/>
</dbReference>
<feature type="domain" description="EGF-like" evidence="17">
    <location>
        <begin position="137"/>
        <end position="175"/>
    </location>
</feature>
<dbReference type="RefSeq" id="XP_014672262.1">
    <property type="nucleotide sequence ID" value="XM_014816776.1"/>
</dbReference>
<comment type="subcellular location">
    <subcellularLocation>
        <location evidence="14">Membrane</location>
        <location evidence="14">Coated pit</location>
    </subcellularLocation>
    <subcellularLocation>
        <location evidence="1">Membrane</location>
        <topology evidence="1">Single-pass type I membrane protein</topology>
    </subcellularLocation>
</comment>
<feature type="disulfide bond" evidence="15">
    <location>
        <begin position="1193"/>
        <end position="1211"/>
    </location>
</feature>
<evidence type="ECO:0000313" key="19">
    <source>
        <dbReference type="RefSeq" id="XP_014672262.1"/>
    </source>
</evidence>
<keyword evidence="8" id="KW-1133">Transmembrane helix</keyword>
<keyword evidence="3" id="KW-0254">Endocytosis</keyword>
<evidence type="ECO:0000259" key="17">
    <source>
        <dbReference type="SMART" id="SM00181"/>
    </source>
</evidence>
<dbReference type="Proteomes" id="UP000695022">
    <property type="component" value="Unplaced"/>
</dbReference>
<keyword evidence="2" id="KW-0245">EGF-like domain</keyword>
<keyword evidence="4" id="KW-0812">Transmembrane</keyword>
<dbReference type="PANTHER" id="PTHR22722:SF5">
    <property type="entry name" value="LOW-DENSITY LIPOPROTEIN RECEPTOR-RELATED PROTEIN 1B"/>
    <property type="match status" value="1"/>
</dbReference>
<feature type="disulfide bond" evidence="15">
    <location>
        <begin position="1145"/>
        <end position="1157"/>
    </location>
</feature>
<dbReference type="SUPFAM" id="SSF57424">
    <property type="entry name" value="LDL receptor-like module"/>
    <property type="match status" value="9"/>
</dbReference>
<feature type="disulfide bond" evidence="15">
    <location>
        <begin position="1443"/>
        <end position="1461"/>
    </location>
</feature>
<evidence type="ECO:0000256" key="13">
    <source>
        <dbReference type="ARBA" id="ARBA00023180"/>
    </source>
</evidence>
<dbReference type="Pfam" id="PF00057">
    <property type="entry name" value="Ldl_recept_a"/>
    <property type="match status" value="9"/>
</dbReference>
<comment type="caution">
    <text evidence="15">Lacks conserved residue(s) required for the propagation of feature annotation.</text>
</comment>
<evidence type="ECO:0000256" key="10">
    <source>
        <dbReference type="ARBA" id="ARBA00023157"/>
    </source>
</evidence>
<feature type="disulfide bond" evidence="15">
    <location>
        <begin position="1320"/>
        <end position="1338"/>
    </location>
</feature>
<feature type="disulfide bond" evidence="15">
    <location>
        <begin position="1313"/>
        <end position="1325"/>
    </location>
</feature>
<protein>
    <submittedName>
        <fullName evidence="19">Prolow-density lipoprotein receptor-related protein 1-like</fullName>
    </submittedName>
</protein>
<dbReference type="Pfam" id="PF00058">
    <property type="entry name" value="Ldl_recept_b"/>
    <property type="match status" value="5"/>
</dbReference>
<keyword evidence="9" id="KW-0472">Membrane</keyword>
<dbReference type="SUPFAM" id="SSF63825">
    <property type="entry name" value="YWTD domain"/>
    <property type="match status" value="4"/>
</dbReference>
<feature type="disulfide bond" evidence="15">
    <location>
        <begin position="1351"/>
        <end position="1363"/>
    </location>
</feature>
<feature type="disulfide bond" evidence="15">
    <location>
        <begin position="1358"/>
        <end position="1376"/>
    </location>
</feature>
<feature type="disulfide bond" evidence="15">
    <location>
        <begin position="1186"/>
        <end position="1198"/>
    </location>
</feature>
<feature type="domain" description="EGF-like" evidence="17">
    <location>
        <begin position="776"/>
        <end position="815"/>
    </location>
</feature>
<feature type="disulfide bond" evidence="15">
    <location>
        <begin position="1436"/>
        <end position="1448"/>
    </location>
</feature>
<dbReference type="Pfam" id="PF24468">
    <property type="entry name" value="EGF_LRP2"/>
    <property type="match status" value="1"/>
</dbReference>
<gene>
    <name evidence="19" type="primary">LOC106812801</name>
</gene>
<evidence type="ECO:0000256" key="9">
    <source>
        <dbReference type="ARBA" id="ARBA00023136"/>
    </source>
</evidence>
<feature type="repeat" description="LDL-receptor class B" evidence="16">
    <location>
        <begin position="683"/>
        <end position="725"/>
    </location>
</feature>
<keyword evidence="6" id="KW-0677">Repeat</keyword>
<dbReference type="SMART" id="SM00192">
    <property type="entry name" value="LDLa"/>
    <property type="match status" value="9"/>
</dbReference>
<dbReference type="InterPro" id="IPR000033">
    <property type="entry name" value="LDLR_classB_rpt"/>
</dbReference>
<evidence type="ECO:0000256" key="16">
    <source>
        <dbReference type="PROSITE-ProRule" id="PRU00461"/>
    </source>
</evidence>
<feature type="disulfide bond" evidence="15">
    <location>
        <begin position="1205"/>
        <end position="1220"/>
    </location>
</feature>
<evidence type="ECO:0000256" key="6">
    <source>
        <dbReference type="ARBA" id="ARBA00022737"/>
    </source>
</evidence>
<dbReference type="PRINTS" id="PR00261">
    <property type="entry name" value="LDLRECEPTOR"/>
</dbReference>
<dbReference type="GeneID" id="106812801"/>
<feature type="domain" description="EGF-like" evidence="17">
    <location>
        <begin position="1088"/>
        <end position="1130"/>
    </location>
</feature>
<dbReference type="CDD" id="cd00112">
    <property type="entry name" value="LDLa"/>
    <property type="match status" value="9"/>
</dbReference>
<dbReference type="InterPro" id="IPR036055">
    <property type="entry name" value="LDL_receptor-like_sf"/>
</dbReference>
<dbReference type="SUPFAM" id="SSF57196">
    <property type="entry name" value="EGF/Laminin"/>
    <property type="match status" value="2"/>
</dbReference>
<keyword evidence="7" id="KW-0106">Calcium</keyword>
<feature type="repeat" description="LDL-receptor class B" evidence="16">
    <location>
        <begin position="955"/>
        <end position="999"/>
    </location>
</feature>
<keyword evidence="12" id="KW-0168">Coated pit</keyword>
<feature type="disulfide bond" evidence="15">
    <location>
        <begin position="1241"/>
        <end position="1256"/>
    </location>
</feature>
<feature type="domain" description="EGF-like" evidence="17">
    <location>
        <begin position="450"/>
        <end position="487"/>
    </location>
</feature>
<feature type="repeat" description="LDL-receptor class B" evidence="16">
    <location>
        <begin position="309"/>
        <end position="357"/>
    </location>
</feature>
<feature type="disulfide bond" evidence="15">
    <location>
        <begin position="1488"/>
        <end position="1506"/>
    </location>
</feature>
<feature type="disulfide bond" evidence="15">
    <location>
        <begin position="1152"/>
        <end position="1170"/>
    </location>
</feature>
<evidence type="ECO:0000256" key="8">
    <source>
        <dbReference type="ARBA" id="ARBA00022989"/>
    </source>
</evidence>
<keyword evidence="10 15" id="KW-1015">Disulfide bond</keyword>
<evidence type="ECO:0000256" key="5">
    <source>
        <dbReference type="ARBA" id="ARBA00022729"/>
    </source>
</evidence>
<dbReference type="PROSITE" id="PS50068">
    <property type="entry name" value="LDLRA_2"/>
    <property type="match status" value="9"/>
</dbReference>
<dbReference type="SMART" id="SM00135">
    <property type="entry name" value="LY"/>
    <property type="match status" value="16"/>
</dbReference>
<evidence type="ECO:0000256" key="12">
    <source>
        <dbReference type="ARBA" id="ARBA00023176"/>
    </source>
</evidence>
<evidence type="ECO:0000256" key="15">
    <source>
        <dbReference type="PROSITE-ProRule" id="PRU00124"/>
    </source>
</evidence>
<feature type="disulfide bond" evidence="15">
    <location>
        <begin position="1222"/>
        <end position="1234"/>
    </location>
</feature>
<evidence type="ECO:0000313" key="18">
    <source>
        <dbReference type="Proteomes" id="UP000695022"/>
    </source>
</evidence>
<dbReference type="InterPro" id="IPR051221">
    <property type="entry name" value="LDLR-related"/>
</dbReference>
<accession>A0ABM1EJ91</accession>
<dbReference type="Gene3D" id="2.120.10.30">
    <property type="entry name" value="TolB, C-terminal domain"/>
    <property type="match status" value="4"/>
</dbReference>
<evidence type="ECO:0000256" key="4">
    <source>
        <dbReference type="ARBA" id="ARBA00022692"/>
    </source>
</evidence>
<feature type="disulfide bond" evidence="15">
    <location>
        <begin position="1500"/>
        <end position="1515"/>
    </location>
</feature>
<dbReference type="PANTHER" id="PTHR22722">
    <property type="entry name" value="LOW-DENSITY LIPOPROTEIN RECEPTOR-RELATED PROTEIN 2-RELATED"/>
    <property type="match status" value="1"/>
</dbReference>
<keyword evidence="18" id="KW-1185">Reference proteome</keyword>
<feature type="repeat" description="LDL-receptor class B" evidence="16">
    <location>
        <begin position="264"/>
        <end position="308"/>
    </location>
</feature>
<feature type="repeat" description="LDL-receptor class B" evidence="16">
    <location>
        <begin position="552"/>
        <end position="594"/>
    </location>
</feature>
<keyword evidence="11" id="KW-0675">Receptor</keyword>
<organism evidence="18 19">
    <name type="scientific">Priapulus caudatus</name>
    <name type="common">Priapulid worm</name>
    <dbReference type="NCBI Taxonomy" id="37621"/>
    <lineage>
        <taxon>Eukaryota</taxon>
        <taxon>Metazoa</taxon>
        <taxon>Ecdysozoa</taxon>
        <taxon>Scalidophora</taxon>
        <taxon>Priapulida</taxon>
        <taxon>Priapulimorpha</taxon>
        <taxon>Priapulimorphida</taxon>
        <taxon>Priapulidae</taxon>
        <taxon>Priapulus</taxon>
    </lineage>
</organism>
<evidence type="ECO:0000256" key="7">
    <source>
        <dbReference type="ARBA" id="ARBA00022837"/>
    </source>
</evidence>
<keyword evidence="5" id="KW-0732">Signal</keyword>
<reference evidence="19" key="1">
    <citation type="submission" date="2025-08" db="UniProtKB">
        <authorList>
            <consortium name="RefSeq"/>
        </authorList>
    </citation>
    <scope>IDENTIFICATION</scope>
</reference>
<feature type="disulfide bond" evidence="15">
    <location>
        <begin position="1290"/>
        <end position="1305"/>
    </location>
</feature>
<sequence length="1558" mass="174363">MPQSSVAVSREPKIRRQTELQSIARTRVTQRLAQRLTLDYIAKPPSTGIDARSDSIHTSLYDGSDHRIVLRDHEYLAHPFAITLFESKVYWTDWRVNLLISADKWHGRNVSEVTHTITQPFDIHIYHPSRQPYAKNPCAVDNGGCSQLCLISFNKTSGCRCAYLFTMTEDGKACKPLKEFLLYSQQKEILGISLRPPYYTVMPSITAVDNVSSVDYDTRDEQLYWTDVTSSKISRIHTNGTEQHVLVDTGIPNPFAFAIDWISRNMFFGSYDNRKQRISVSTLDGEYRMVIVKSNLSQPNSLAVHPIEGKLYWTDIGDPSPRVEMASMDGTNRQVIVTQEQNGHLQYPTSITVDYAAGRVYWANMQDHSIHHCNLHGDDIRILSVSPLNFPCALTIRQDRLYYANRGNGLMVSVDKRTGDDLEIISNTSANVMSLRMFDVNARAGMVENSCAPNNGNCTQLCLPTARGQHVCKCTAGFTLNKQQACTGIESFLMYSMSNEIAGISLDPNDTTLEALAPISGVTDVPVVDFHAEGLSRLVDHNPLFQMSVVSDYIFWADTTTGSISRIRRDLTSREDIVSEGVGAVLGIAVDWIAEHVYWTDRDLGLIEVCRLNGSSRYVVLSDLRQPRSIALHPVAGYLFWTAEEGQLIERARLDGTERATIVNSTYQDGRFIRDLAIDYDEQMLYWCDMRRNTVEKIRFDGSGHVIIIESENGDPVTLTVFAGYLYWVDWVVDGGSIRRIDKNNESDIVILRKDMSTTVKDIQVFDKSLQTGTNVCAAKAGNGGCQELCFHVGKETPHCACSHGRIATDGKSCEPYDAFIVYSGGDRIESINIFDAANKNSPWAAIRNETYMKNVIAVAFDFANRRLFYSDITLGNIQSVGFDGTDRTIIAPNQGRPEGLAYADEHMDLYWTSYNTQTISRVNLKPGLRGRVERVLKLDESDRPRSIAIDTCNSYMYWTNWNDQSPSIQRSFLSGYHVESIVTTDIRIPNALTVDHPAKKLYWADARLDKLERCNMDGTGRKVILTLRSTSHPFGLAVYGDMLYFTDWGSRAVMQVEKYYGAGLVTLRDKIPRQPMGLVVVANNTNDCSSHLCHRGNGGCEDVCLTDAYGSVVCACNPGRVLLNATHCRAIQCDNGNCMDNHQCRQDEFACKGGLCIRFEFTCDRTVHCPHGDDEDPQYCGQRWCPVGFFHCDEGRCLPEKLRCDGKYDCTDFVDEDECACEEDEFKCTSGMCILQEHKCDFTPDCPDASDEMGCPHRDCSEHVEGADATSKLINCNATTACILEEWRCNGQNDCWDNSDEVGCPPHVPTTCDGDQFTCEDGECLAIDWVCDSEDDCEDGSDERNCSYTCQEDKFKCDNSGCISRTWVCDGHDDCGDASDEGDQCKTRTCDETEFQCPGTGRCIPDTWRCDGDNDCGGENPADESAEEGCEYEPCYKDYFECANHHCVPVAWKCNGFNECGDQSDEDESICNPQLNKTCQGEDEYQCSNGVCIAEELLCNGWDDCGDSSDELLCNAFQRDGAEQCVPAGLRRISSRIPLQVPARIPACRRPAHVQGH</sequence>
<name>A0ABM1EJ91_PRICU</name>
<dbReference type="PROSITE" id="PS01209">
    <property type="entry name" value="LDLRA_1"/>
    <property type="match status" value="3"/>
</dbReference>
<proteinExistence type="predicted"/>
<feature type="disulfide bond" evidence="15">
    <location>
        <begin position="1332"/>
        <end position="1347"/>
    </location>
</feature>
<keyword evidence="13" id="KW-0325">Glycoprotein</keyword>
<feature type="repeat" description="LDL-receptor class B" evidence="16">
    <location>
        <begin position="1000"/>
        <end position="1043"/>
    </location>
</feature>
<evidence type="ECO:0000256" key="2">
    <source>
        <dbReference type="ARBA" id="ARBA00022536"/>
    </source>
</evidence>
<evidence type="ECO:0000256" key="1">
    <source>
        <dbReference type="ARBA" id="ARBA00004479"/>
    </source>
</evidence>
<dbReference type="InterPro" id="IPR002172">
    <property type="entry name" value="LDrepeatLR_classA_rpt"/>
</dbReference>
<feature type="disulfide bond" evidence="15">
    <location>
        <begin position="1229"/>
        <end position="1247"/>
    </location>
</feature>
<dbReference type="InterPro" id="IPR011042">
    <property type="entry name" value="6-blade_b-propeller_TolB-like"/>
</dbReference>
<dbReference type="InterPro" id="IPR000742">
    <property type="entry name" value="EGF"/>
</dbReference>
<feature type="repeat" description="LDL-receptor class B" evidence="16">
    <location>
        <begin position="637"/>
        <end position="682"/>
    </location>
</feature>
<dbReference type="SMART" id="SM00181">
    <property type="entry name" value="EGF"/>
    <property type="match status" value="4"/>
</dbReference>
<dbReference type="Gene3D" id="4.10.400.10">
    <property type="entry name" value="Low-density Lipoprotein Receptor"/>
    <property type="match status" value="9"/>
</dbReference>
<dbReference type="InterPro" id="IPR023415">
    <property type="entry name" value="LDLR_class-A_CS"/>
</dbReference>
<evidence type="ECO:0000256" key="11">
    <source>
        <dbReference type="ARBA" id="ARBA00023170"/>
    </source>
</evidence>
<feature type="repeat" description="LDL-receptor class B" evidence="16">
    <location>
        <begin position="595"/>
        <end position="636"/>
    </location>
</feature>
<dbReference type="PROSITE" id="PS51120">
    <property type="entry name" value="LDLRB"/>
    <property type="match status" value="9"/>
</dbReference>